<dbReference type="GO" id="GO:0000271">
    <property type="term" value="P:polysaccharide biosynthetic process"/>
    <property type="evidence" value="ECO:0007669"/>
    <property type="project" value="TreeGrafter"/>
</dbReference>
<dbReference type="GO" id="GO:0005829">
    <property type="term" value="C:cytosol"/>
    <property type="evidence" value="ECO:0007669"/>
    <property type="project" value="TreeGrafter"/>
</dbReference>
<dbReference type="GO" id="GO:0019305">
    <property type="term" value="P:dTDP-rhamnose biosynthetic process"/>
    <property type="evidence" value="ECO:0007669"/>
    <property type="project" value="UniProtKB-UniRule"/>
</dbReference>
<organism evidence="8 9">
    <name type="scientific">Roseibium limicola</name>
    <dbReference type="NCBI Taxonomy" id="2816037"/>
    <lineage>
        <taxon>Bacteria</taxon>
        <taxon>Pseudomonadati</taxon>
        <taxon>Pseudomonadota</taxon>
        <taxon>Alphaproteobacteria</taxon>
        <taxon>Hyphomicrobiales</taxon>
        <taxon>Stappiaceae</taxon>
        <taxon>Roseibium</taxon>
    </lineage>
</organism>
<dbReference type="AlphaFoldDB" id="A0A939EQG7"/>
<dbReference type="PANTHER" id="PTHR21047:SF2">
    <property type="entry name" value="THYMIDINE DIPHOSPHO-4-KETO-RHAMNOSE 3,5-EPIMERASE"/>
    <property type="match status" value="1"/>
</dbReference>
<evidence type="ECO:0000256" key="7">
    <source>
        <dbReference type="RuleBase" id="RU364069"/>
    </source>
</evidence>
<dbReference type="Gene3D" id="2.60.120.10">
    <property type="entry name" value="Jelly Rolls"/>
    <property type="match status" value="1"/>
</dbReference>
<dbReference type="InterPro" id="IPR014710">
    <property type="entry name" value="RmlC-like_jellyroll"/>
</dbReference>
<comment type="caution">
    <text evidence="8">The sequence shown here is derived from an EMBL/GenBank/DDBJ whole genome shotgun (WGS) entry which is preliminary data.</text>
</comment>
<comment type="pathway">
    <text evidence="7">Carbohydrate biosynthesis; dTDP-L-rhamnose biosynthesis.</text>
</comment>
<dbReference type="GO" id="GO:0008830">
    <property type="term" value="F:dTDP-4-dehydrorhamnose 3,5-epimerase activity"/>
    <property type="evidence" value="ECO:0007669"/>
    <property type="project" value="UniProtKB-UniRule"/>
</dbReference>
<dbReference type="InterPro" id="IPR000888">
    <property type="entry name" value="RmlC-like"/>
</dbReference>
<dbReference type="NCBIfam" id="TIGR01221">
    <property type="entry name" value="rmlC"/>
    <property type="match status" value="1"/>
</dbReference>
<evidence type="ECO:0000256" key="2">
    <source>
        <dbReference type="ARBA" id="ARBA00001997"/>
    </source>
</evidence>
<evidence type="ECO:0000313" key="9">
    <source>
        <dbReference type="Proteomes" id="UP000664779"/>
    </source>
</evidence>
<dbReference type="EC" id="5.1.3.13" evidence="3 7"/>
<feature type="site" description="Participates in a stacking interaction with the thymidine ring of dTDP-4-oxo-6-deoxyglucose" evidence="6">
    <location>
        <position position="141"/>
    </location>
</feature>
<dbReference type="SUPFAM" id="SSF51182">
    <property type="entry name" value="RmlC-like cupins"/>
    <property type="match status" value="1"/>
</dbReference>
<dbReference type="Pfam" id="PF00908">
    <property type="entry name" value="dTDP_sugar_isom"/>
    <property type="match status" value="1"/>
</dbReference>
<proteinExistence type="inferred from homology"/>
<evidence type="ECO:0000256" key="4">
    <source>
        <dbReference type="ARBA" id="ARBA00019595"/>
    </source>
</evidence>
<protein>
    <recommendedName>
        <fullName evidence="4 7">dTDP-4-dehydrorhamnose 3,5-epimerase</fullName>
        <ecNumber evidence="3 7">5.1.3.13</ecNumber>
    </recommendedName>
    <alternativeName>
        <fullName evidence="7">Thymidine diphospho-4-keto-rhamnose 3,5-epimerase</fullName>
    </alternativeName>
</protein>
<dbReference type="EMBL" id="JAFLNF010000007">
    <property type="protein sequence ID" value="MBO0346799.1"/>
    <property type="molecule type" value="Genomic_DNA"/>
</dbReference>
<accession>A0A939EQG7</accession>
<feature type="active site" description="Proton acceptor" evidence="5">
    <location>
        <position position="65"/>
    </location>
</feature>
<keyword evidence="7 8" id="KW-0413">Isomerase</keyword>
<evidence type="ECO:0000256" key="5">
    <source>
        <dbReference type="PIRSR" id="PIRSR600888-1"/>
    </source>
</evidence>
<dbReference type="PANTHER" id="PTHR21047">
    <property type="entry name" value="DTDP-6-DEOXY-D-GLUCOSE-3,5 EPIMERASE"/>
    <property type="match status" value="1"/>
</dbReference>
<evidence type="ECO:0000256" key="6">
    <source>
        <dbReference type="PIRSR" id="PIRSR600888-3"/>
    </source>
</evidence>
<sequence>MTMPEFRPLGLDGVIEILPKKFGDDRGFFSETYNAKAFEEVGINLGFVQDNHSFSAQQGVLRGLHFQTPPFAQDKLVRVTRGSVFDVIVDIRKGSPTFAQWIGVEISAKKWNQVLVPKGFAHGFVTLEPDTEFLYKVSNYYSKECDRSIRFDDPAIGVEWPVDTADAILSDKDRTAALLTETDTGFVYEG</sequence>
<evidence type="ECO:0000256" key="3">
    <source>
        <dbReference type="ARBA" id="ARBA00012098"/>
    </source>
</evidence>
<evidence type="ECO:0000313" key="8">
    <source>
        <dbReference type="EMBL" id="MBO0346799.1"/>
    </source>
</evidence>
<comment type="function">
    <text evidence="2 7">Catalyzes the epimerization of the C3' and C5'positions of dTDP-6-deoxy-D-xylo-4-hexulose, forming dTDP-6-deoxy-L-lyxo-4-hexulose.</text>
</comment>
<keyword evidence="9" id="KW-1185">Reference proteome</keyword>
<comment type="similarity">
    <text evidence="7">Belongs to the dTDP-4-dehydrorhamnose 3,5-epimerase family.</text>
</comment>
<gene>
    <name evidence="8" type="primary">rfbC</name>
    <name evidence="8" type="ORF">J0X15_16350</name>
</gene>
<comment type="catalytic activity">
    <reaction evidence="1 7">
        <text>dTDP-4-dehydro-6-deoxy-alpha-D-glucose = dTDP-4-dehydro-beta-L-rhamnose</text>
        <dbReference type="Rhea" id="RHEA:16969"/>
        <dbReference type="ChEBI" id="CHEBI:57649"/>
        <dbReference type="ChEBI" id="CHEBI:62830"/>
        <dbReference type="EC" id="5.1.3.13"/>
    </reaction>
</comment>
<reference evidence="8" key="1">
    <citation type="submission" date="2021-03" db="EMBL/GenBank/DDBJ databases">
        <title>Roseibium sp. CAU 1637 isolated from Incheon.</title>
        <authorList>
            <person name="Kim W."/>
        </authorList>
    </citation>
    <scope>NUCLEOTIDE SEQUENCE</scope>
    <source>
        <strain evidence="8">CAU 1637</strain>
    </source>
</reference>
<evidence type="ECO:0000256" key="1">
    <source>
        <dbReference type="ARBA" id="ARBA00001298"/>
    </source>
</evidence>
<comment type="subunit">
    <text evidence="7">Homodimer.</text>
</comment>
<dbReference type="CDD" id="cd00438">
    <property type="entry name" value="cupin_RmlC"/>
    <property type="match status" value="1"/>
</dbReference>
<feature type="active site" description="Proton donor" evidence="5">
    <location>
        <position position="135"/>
    </location>
</feature>
<dbReference type="Proteomes" id="UP000664779">
    <property type="component" value="Unassembled WGS sequence"/>
</dbReference>
<name>A0A939EQG7_9HYPH</name>
<dbReference type="InterPro" id="IPR011051">
    <property type="entry name" value="RmlC_Cupin_sf"/>
</dbReference>